<dbReference type="InterPro" id="IPR036770">
    <property type="entry name" value="Ankyrin_rpt-contain_sf"/>
</dbReference>
<dbReference type="GO" id="GO:0016020">
    <property type="term" value="C:membrane"/>
    <property type="evidence" value="ECO:0007669"/>
    <property type="project" value="TreeGrafter"/>
</dbReference>
<name>A0A2P5EAF1_TREOI</name>
<proteinExistence type="predicted"/>
<dbReference type="Gene3D" id="1.25.40.20">
    <property type="entry name" value="Ankyrin repeat-containing domain"/>
    <property type="match status" value="1"/>
</dbReference>
<dbReference type="SUPFAM" id="SSF48403">
    <property type="entry name" value="Ankyrin repeat"/>
    <property type="match status" value="1"/>
</dbReference>
<dbReference type="InParanoid" id="A0A2P5EAF1"/>
<dbReference type="EMBL" id="JXTC01000193">
    <property type="protein sequence ID" value="PON82523.1"/>
    <property type="molecule type" value="Genomic_DNA"/>
</dbReference>
<reference evidence="2" key="1">
    <citation type="submission" date="2016-06" db="EMBL/GenBank/DDBJ databases">
        <title>Parallel loss of symbiosis genes in relatives of nitrogen-fixing non-legume Parasponia.</title>
        <authorList>
            <person name="Van Velzen R."/>
            <person name="Holmer R."/>
            <person name="Bu F."/>
            <person name="Rutten L."/>
            <person name="Van Zeijl A."/>
            <person name="Liu W."/>
            <person name="Santuari L."/>
            <person name="Cao Q."/>
            <person name="Sharma T."/>
            <person name="Shen D."/>
            <person name="Roswanjaya Y."/>
            <person name="Wardhani T."/>
            <person name="Kalhor M.S."/>
            <person name="Jansen J."/>
            <person name="Van den Hoogen J."/>
            <person name="Gungor B."/>
            <person name="Hartog M."/>
            <person name="Hontelez J."/>
            <person name="Verver J."/>
            <person name="Yang W.-C."/>
            <person name="Schijlen E."/>
            <person name="Repin R."/>
            <person name="Schilthuizen M."/>
            <person name="Schranz E."/>
            <person name="Heidstra R."/>
            <person name="Miyata K."/>
            <person name="Fedorova E."/>
            <person name="Kohlen W."/>
            <person name="Bisseling T."/>
            <person name="Smit S."/>
            <person name="Geurts R."/>
        </authorList>
    </citation>
    <scope>NUCLEOTIDE SEQUENCE [LARGE SCALE GENOMIC DNA]</scope>
    <source>
        <strain evidence="2">cv. RG33-2</strain>
    </source>
</reference>
<accession>A0A2P5EAF1</accession>
<organism evidence="1 2">
    <name type="scientific">Trema orientale</name>
    <name type="common">Charcoal tree</name>
    <name type="synonym">Celtis orientalis</name>
    <dbReference type="NCBI Taxonomy" id="63057"/>
    <lineage>
        <taxon>Eukaryota</taxon>
        <taxon>Viridiplantae</taxon>
        <taxon>Streptophyta</taxon>
        <taxon>Embryophyta</taxon>
        <taxon>Tracheophyta</taxon>
        <taxon>Spermatophyta</taxon>
        <taxon>Magnoliopsida</taxon>
        <taxon>eudicotyledons</taxon>
        <taxon>Gunneridae</taxon>
        <taxon>Pentapetalae</taxon>
        <taxon>rosids</taxon>
        <taxon>fabids</taxon>
        <taxon>Rosales</taxon>
        <taxon>Cannabaceae</taxon>
        <taxon>Trema</taxon>
    </lineage>
</organism>
<dbReference type="PANTHER" id="PTHR24177">
    <property type="entry name" value="CASKIN"/>
    <property type="match status" value="1"/>
</dbReference>
<gene>
    <name evidence="1" type="ORF">TorRG33x02_216770</name>
</gene>
<dbReference type="OrthoDB" id="1652385at2759"/>
<sequence>MKALDQNMVNTLCEALWEATAQGNVEFFVSVLQMVPELIWHQNEKGSTLFMHAIEFRQPKIFSLIHGFGSKQAMATETDNSGNNMLHVAGLLAPSNQLNRIQGAALQMQREL</sequence>
<comment type="caution">
    <text evidence="1">The sequence shown here is derived from an EMBL/GenBank/DDBJ whole genome shotgun (WGS) entry which is preliminary data.</text>
</comment>
<evidence type="ECO:0000313" key="1">
    <source>
        <dbReference type="EMBL" id="PON82523.1"/>
    </source>
</evidence>
<evidence type="ECO:0000313" key="2">
    <source>
        <dbReference type="Proteomes" id="UP000237000"/>
    </source>
</evidence>
<dbReference type="Proteomes" id="UP000237000">
    <property type="component" value="Unassembled WGS sequence"/>
</dbReference>
<dbReference type="PANTHER" id="PTHR24177:SF365">
    <property type="entry name" value="ANKYRIN REPEAT-CONTAINING PROTEIN NPR4-LIKE ISOFORM X1"/>
    <property type="match status" value="1"/>
</dbReference>
<keyword evidence="2" id="KW-1185">Reference proteome</keyword>
<dbReference type="STRING" id="63057.A0A2P5EAF1"/>
<protein>
    <submittedName>
        <fullName evidence="1">Ankyrin repeat-containing domain containing protein</fullName>
    </submittedName>
</protein>
<dbReference type="AlphaFoldDB" id="A0A2P5EAF1"/>